<evidence type="ECO:0000313" key="6">
    <source>
        <dbReference type="Proteomes" id="UP000188268"/>
    </source>
</evidence>
<proteinExistence type="predicted"/>
<protein>
    <recommendedName>
        <fullName evidence="2">HECT-type E3 ubiquitin transferase</fullName>
        <ecNumber evidence="2">2.3.2.26</ecNumber>
    </recommendedName>
</protein>
<evidence type="ECO:0000256" key="3">
    <source>
        <dbReference type="ARBA" id="ARBA00022679"/>
    </source>
</evidence>
<evidence type="ECO:0000256" key="1">
    <source>
        <dbReference type="ARBA" id="ARBA00000885"/>
    </source>
</evidence>
<dbReference type="GO" id="GO:0000209">
    <property type="term" value="P:protein polyubiquitination"/>
    <property type="evidence" value="ECO:0007669"/>
    <property type="project" value="TreeGrafter"/>
</dbReference>
<dbReference type="InterPro" id="IPR016024">
    <property type="entry name" value="ARM-type_fold"/>
</dbReference>
<comment type="caution">
    <text evidence="5">The sequence shown here is derived from an EMBL/GenBank/DDBJ whole genome shotgun (WGS) entry which is preliminary data.</text>
</comment>
<dbReference type="EMBL" id="AWWV01014271">
    <property type="protein sequence ID" value="OMO57943.1"/>
    <property type="molecule type" value="Genomic_DNA"/>
</dbReference>
<name>A0A1R3GIM1_COCAP</name>
<sequence>MKFSQKDTLLFEQKKVEHIFASFVPVLAGLLNHESNADIMLLEARALTHLCDVLPSSCAAVVHYGAVSCICARLLTIEYMELAEQVSCKAKGSHKHD</sequence>
<dbReference type="STRING" id="210143.A0A1R3GIM1"/>
<dbReference type="Pfam" id="PF25579">
    <property type="entry name" value="TPR_TRIP12_N"/>
    <property type="match status" value="1"/>
</dbReference>
<reference evidence="5 6" key="1">
    <citation type="submission" date="2013-09" db="EMBL/GenBank/DDBJ databases">
        <title>Corchorus capsularis genome sequencing.</title>
        <authorList>
            <person name="Alam M."/>
            <person name="Haque M.S."/>
            <person name="Islam M.S."/>
            <person name="Emdad E.M."/>
            <person name="Islam M.M."/>
            <person name="Ahmed B."/>
            <person name="Halim A."/>
            <person name="Hossen Q.M.M."/>
            <person name="Hossain M.Z."/>
            <person name="Ahmed R."/>
            <person name="Khan M.M."/>
            <person name="Islam R."/>
            <person name="Rashid M.M."/>
            <person name="Khan S.A."/>
            <person name="Rahman M.S."/>
            <person name="Alam M."/>
        </authorList>
    </citation>
    <scope>NUCLEOTIDE SEQUENCE [LARGE SCALE GENOMIC DNA]</scope>
    <source>
        <strain evidence="6">cv. CVL-1</strain>
        <tissue evidence="5">Whole seedling</tissue>
    </source>
</reference>
<dbReference type="Gene3D" id="1.25.10.10">
    <property type="entry name" value="Leucine-rich Repeat Variant"/>
    <property type="match status" value="1"/>
</dbReference>
<dbReference type="InterPro" id="IPR045322">
    <property type="entry name" value="HECTD1/TRIP12-like"/>
</dbReference>
<dbReference type="AlphaFoldDB" id="A0A1R3GIM1"/>
<dbReference type="PANTHER" id="PTHR45670:SF1">
    <property type="entry name" value="E3 UBIQUITIN-PROTEIN LIGASE HECTD1"/>
    <property type="match status" value="1"/>
</dbReference>
<evidence type="ECO:0000256" key="2">
    <source>
        <dbReference type="ARBA" id="ARBA00012485"/>
    </source>
</evidence>
<dbReference type="InterPro" id="IPR011989">
    <property type="entry name" value="ARM-like"/>
</dbReference>
<dbReference type="OrthoDB" id="1730250at2759"/>
<dbReference type="EC" id="2.3.2.26" evidence="2"/>
<dbReference type="GO" id="GO:0043161">
    <property type="term" value="P:proteasome-mediated ubiquitin-dependent protein catabolic process"/>
    <property type="evidence" value="ECO:0007669"/>
    <property type="project" value="TreeGrafter"/>
</dbReference>
<dbReference type="GO" id="GO:0061630">
    <property type="term" value="F:ubiquitin protein ligase activity"/>
    <property type="evidence" value="ECO:0007669"/>
    <property type="project" value="UniProtKB-EC"/>
</dbReference>
<feature type="domain" description="E3 ubiquitin-protein ligase TRIP12-like TPR repeats" evidence="4">
    <location>
        <begin position="17"/>
        <end position="86"/>
    </location>
</feature>
<keyword evidence="6" id="KW-1185">Reference proteome</keyword>
<dbReference type="PANTHER" id="PTHR45670">
    <property type="entry name" value="E3 UBIQUITIN-PROTEIN LIGASE TRIP12"/>
    <property type="match status" value="1"/>
</dbReference>
<dbReference type="Gramene" id="OMO57943">
    <property type="protein sequence ID" value="OMO57943"/>
    <property type="gene ID" value="CCACVL1_25641"/>
</dbReference>
<accession>A0A1R3GIM1</accession>
<keyword evidence="3" id="KW-0808">Transferase</keyword>
<dbReference type="InterPro" id="IPR057948">
    <property type="entry name" value="TPR_TRIP12_N"/>
</dbReference>
<evidence type="ECO:0000259" key="4">
    <source>
        <dbReference type="Pfam" id="PF25579"/>
    </source>
</evidence>
<gene>
    <name evidence="5" type="ORF">CCACVL1_25641</name>
</gene>
<dbReference type="Proteomes" id="UP000188268">
    <property type="component" value="Unassembled WGS sequence"/>
</dbReference>
<evidence type="ECO:0000313" key="5">
    <source>
        <dbReference type="EMBL" id="OMO57943.1"/>
    </source>
</evidence>
<comment type="catalytic activity">
    <reaction evidence="1">
        <text>S-ubiquitinyl-[E2 ubiquitin-conjugating enzyme]-L-cysteine + [acceptor protein]-L-lysine = [E2 ubiquitin-conjugating enzyme]-L-cysteine + N(6)-ubiquitinyl-[acceptor protein]-L-lysine.</text>
        <dbReference type="EC" id="2.3.2.26"/>
    </reaction>
</comment>
<organism evidence="5 6">
    <name type="scientific">Corchorus capsularis</name>
    <name type="common">Jute</name>
    <dbReference type="NCBI Taxonomy" id="210143"/>
    <lineage>
        <taxon>Eukaryota</taxon>
        <taxon>Viridiplantae</taxon>
        <taxon>Streptophyta</taxon>
        <taxon>Embryophyta</taxon>
        <taxon>Tracheophyta</taxon>
        <taxon>Spermatophyta</taxon>
        <taxon>Magnoliopsida</taxon>
        <taxon>eudicotyledons</taxon>
        <taxon>Gunneridae</taxon>
        <taxon>Pentapetalae</taxon>
        <taxon>rosids</taxon>
        <taxon>malvids</taxon>
        <taxon>Malvales</taxon>
        <taxon>Malvaceae</taxon>
        <taxon>Grewioideae</taxon>
        <taxon>Apeibeae</taxon>
        <taxon>Corchorus</taxon>
    </lineage>
</organism>
<dbReference type="SUPFAM" id="SSF48371">
    <property type="entry name" value="ARM repeat"/>
    <property type="match status" value="1"/>
</dbReference>